<comment type="caution">
    <text evidence="5">The sequence shown here is derived from an EMBL/GenBank/DDBJ whole genome shotgun (WGS) entry which is preliminary data.</text>
</comment>
<dbReference type="GO" id="GO:0003735">
    <property type="term" value="F:structural constituent of ribosome"/>
    <property type="evidence" value="ECO:0007669"/>
    <property type="project" value="InterPro"/>
</dbReference>
<evidence type="ECO:0000256" key="1">
    <source>
        <dbReference type="ARBA" id="ARBA00006598"/>
    </source>
</evidence>
<keyword evidence="3" id="KW-0687">Ribonucleoprotein</keyword>
<evidence type="ECO:0000256" key="2">
    <source>
        <dbReference type="ARBA" id="ARBA00022980"/>
    </source>
</evidence>
<name>A0A1F8F323_9BACT</name>
<dbReference type="EMBL" id="MGJM01000004">
    <property type="protein sequence ID" value="OGN07068.1"/>
    <property type="molecule type" value="Genomic_DNA"/>
</dbReference>
<organism evidence="5 6">
    <name type="scientific">Candidatus Yanofskybacteria bacterium RIFCSPHIGHO2_01_FULL_48_25b</name>
    <dbReference type="NCBI Taxonomy" id="1802672"/>
    <lineage>
        <taxon>Bacteria</taxon>
        <taxon>Candidatus Yanofskyibacteriota</taxon>
    </lineage>
</organism>
<dbReference type="Gene3D" id="4.10.410.60">
    <property type="match status" value="1"/>
</dbReference>
<evidence type="ECO:0000256" key="3">
    <source>
        <dbReference type="ARBA" id="ARBA00023274"/>
    </source>
</evidence>
<gene>
    <name evidence="5" type="ORF">A2669_02335</name>
</gene>
<evidence type="ECO:0000313" key="6">
    <source>
        <dbReference type="Proteomes" id="UP000177605"/>
    </source>
</evidence>
<dbReference type="GO" id="GO:0006412">
    <property type="term" value="P:translation"/>
    <property type="evidence" value="ECO:0007669"/>
    <property type="project" value="InterPro"/>
</dbReference>
<sequence length="65" mass="7304">MSHSGKTNKSFLKRIKISGTGKIMKRPPGQNHFNSRESSNKTRAKHGEVQGPAELNQKVKELIFN</sequence>
<dbReference type="InterPro" id="IPR021137">
    <property type="entry name" value="Ribosomal_bL35-like"/>
</dbReference>
<evidence type="ECO:0008006" key="7">
    <source>
        <dbReference type="Google" id="ProtNLM"/>
    </source>
</evidence>
<dbReference type="GO" id="GO:0005840">
    <property type="term" value="C:ribosome"/>
    <property type="evidence" value="ECO:0007669"/>
    <property type="project" value="UniProtKB-KW"/>
</dbReference>
<accession>A0A1F8F323</accession>
<dbReference type="Proteomes" id="UP000177605">
    <property type="component" value="Unassembled WGS sequence"/>
</dbReference>
<reference evidence="5 6" key="1">
    <citation type="journal article" date="2016" name="Nat. Commun.">
        <title>Thousands of microbial genomes shed light on interconnected biogeochemical processes in an aquifer system.</title>
        <authorList>
            <person name="Anantharaman K."/>
            <person name="Brown C.T."/>
            <person name="Hug L.A."/>
            <person name="Sharon I."/>
            <person name="Castelle C.J."/>
            <person name="Probst A.J."/>
            <person name="Thomas B.C."/>
            <person name="Singh A."/>
            <person name="Wilkins M.J."/>
            <person name="Karaoz U."/>
            <person name="Brodie E.L."/>
            <person name="Williams K.H."/>
            <person name="Hubbard S.S."/>
            <person name="Banfield J.F."/>
        </authorList>
    </citation>
    <scope>NUCLEOTIDE SEQUENCE [LARGE SCALE GENOMIC DNA]</scope>
</reference>
<dbReference type="InterPro" id="IPR037229">
    <property type="entry name" value="Ribosomal_bL35_sf"/>
</dbReference>
<dbReference type="SUPFAM" id="SSF143034">
    <property type="entry name" value="L35p-like"/>
    <property type="match status" value="1"/>
</dbReference>
<evidence type="ECO:0000313" key="5">
    <source>
        <dbReference type="EMBL" id="OGN07068.1"/>
    </source>
</evidence>
<keyword evidence="2" id="KW-0689">Ribosomal protein</keyword>
<feature type="compositionally biased region" description="Basic and acidic residues" evidence="4">
    <location>
        <begin position="34"/>
        <end position="48"/>
    </location>
</feature>
<feature type="region of interest" description="Disordered" evidence="4">
    <location>
        <begin position="19"/>
        <end position="51"/>
    </location>
</feature>
<dbReference type="GO" id="GO:1990904">
    <property type="term" value="C:ribonucleoprotein complex"/>
    <property type="evidence" value="ECO:0007669"/>
    <property type="project" value="UniProtKB-KW"/>
</dbReference>
<proteinExistence type="inferred from homology"/>
<comment type="similarity">
    <text evidence="1">Belongs to the bacterial ribosomal protein bL35 family.</text>
</comment>
<dbReference type="Pfam" id="PF01632">
    <property type="entry name" value="Ribosomal_L35p"/>
    <property type="match status" value="1"/>
</dbReference>
<dbReference type="AlphaFoldDB" id="A0A1F8F323"/>
<protein>
    <recommendedName>
        <fullName evidence="7">50S ribosomal protein L35</fullName>
    </recommendedName>
</protein>
<evidence type="ECO:0000256" key="4">
    <source>
        <dbReference type="SAM" id="MobiDB-lite"/>
    </source>
</evidence>